<dbReference type="CDD" id="cd13912">
    <property type="entry name" value="CcO_II_C"/>
    <property type="match status" value="1"/>
</dbReference>
<dbReference type="SUPFAM" id="SSF49503">
    <property type="entry name" value="Cupredoxins"/>
    <property type="match status" value="1"/>
</dbReference>
<keyword evidence="13 17" id="KW-0496">Mitochondrion</keyword>
<feature type="transmembrane region" description="Helical" evidence="14">
    <location>
        <begin position="72"/>
        <end position="95"/>
    </location>
</feature>
<reference evidence="17" key="1">
    <citation type="submission" date="2020-05" db="EMBL/GenBank/DDBJ databases">
        <title>Do Metschnikowia yeast have the strangest mitochondrial genomes of all fungi?</title>
        <authorList>
            <person name="Lee D.K."/>
            <person name="Hsiang T."/>
            <person name="Lachance M.-A."/>
            <person name="Smith D.R."/>
        </authorList>
    </citation>
    <scope>NUCLEOTIDE SEQUENCE</scope>
    <source>
        <strain evidence="17">UWOPS 03-202.1</strain>
    </source>
</reference>
<evidence type="ECO:0000259" key="15">
    <source>
        <dbReference type="PROSITE" id="PS50857"/>
    </source>
</evidence>
<accession>A0A7H1CNX2</accession>
<name>A0A7H1CNX2_9ASCO</name>
<dbReference type="PROSITE" id="PS50999">
    <property type="entry name" value="COX2_TM"/>
    <property type="match status" value="1"/>
</dbReference>
<comment type="similarity">
    <text evidence="2 13">Belongs to the cytochrome c oxidase subunit 2 family.</text>
</comment>
<dbReference type="InterPro" id="IPR034210">
    <property type="entry name" value="CcO_II_C"/>
</dbReference>
<geneLocation type="mitochondrion" evidence="17"/>
<evidence type="ECO:0000256" key="2">
    <source>
        <dbReference type="ARBA" id="ARBA00007866"/>
    </source>
</evidence>
<evidence type="ECO:0000256" key="5">
    <source>
        <dbReference type="ARBA" id="ARBA00022692"/>
    </source>
</evidence>
<keyword evidence="11 13" id="KW-0472">Membrane</keyword>
<evidence type="ECO:0000256" key="8">
    <source>
        <dbReference type="ARBA" id="ARBA00022982"/>
    </source>
</evidence>
<gene>
    <name evidence="17" type="primary">cox2</name>
</gene>
<dbReference type="PROSITE" id="PS50857">
    <property type="entry name" value="COX2_CUA"/>
    <property type="match status" value="1"/>
</dbReference>
<dbReference type="GO" id="GO:0005507">
    <property type="term" value="F:copper ion binding"/>
    <property type="evidence" value="ECO:0007669"/>
    <property type="project" value="InterPro"/>
</dbReference>
<dbReference type="InterPro" id="IPR011759">
    <property type="entry name" value="Cyt_c_oxidase_su2_TM_dom"/>
</dbReference>
<dbReference type="SUPFAM" id="SSF81464">
    <property type="entry name" value="Cytochrome c oxidase subunit II-like, transmembrane region"/>
    <property type="match status" value="1"/>
</dbReference>
<dbReference type="InterPro" id="IPR001505">
    <property type="entry name" value="Copper_CuA"/>
</dbReference>
<keyword evidence="13" id="KW-0999">Mitochondrion inner membrane</keyword>
<comment type="catalytic activity">
    <reaction evidence="12">
        <text>4 Fe(II)-[cytochrome c] + O2 + 8 H(+)(in) = 4 Fe(III)-[cytochrome c] + 2 H2O + 4 H(+)(out)</text>
        <dbReference type="Rhea" id="RHEA:11436"/>
        <dbReference type="Rhea" id="RHEA-COMP:10350"/>
        <dbReference type="Rhea" id="RHEA-COMP:14399"/>
        <dbReference type="ChEBI" id="CHEBI:15377"/>
        <dbReference type="ChEBI" id="CHEBI:15378"/>
        <dbReference type="ChEBI" id="CHEBI:15379"/>
        <dbReference type="ChEBI" id="CHEBI:29033"/>
        <dbReference type="ChEBI" id="CHEBI:29034"/>
        <dbReference type="EC" id="7.1.1.9"/>
    </reaction>
    <physiologicalReaction direction="left-to-right" evidence="12">
        <dbReference type="Rhea" id="RHEA:11437"/>
    </physiologicalReaction>
</comment>
<dbReference type="GO" id="GO:0005743">
    <property type="term" value="C:mitochondrial inner membrane"/>
    <property type="evidence" value="ECO:0007669"/>
    <property type="project" value="UniProtKB-SubCell"/>
</dbReference>
<feature type="transmembrane region" description="Helical" evidence="14">
    <location>
        <begin position="32"/>
        <end position="51"/>
    </location>
</feature>
<evidence type="ECO:0000256" key="7">
    <source>
        <dbReference type="ARBA" id="ARBA00022967"/>
    </source>
</evidence>
<evidence type="ECO:0000256" key="9">
    <source>
        <dbReference type="ARBA" id="ARBA00022989"/>
    </source>
</evidence>
<keyword evidence="7" id="KW-1278">Translocase</keyword>
<dbReference type="EMBL" id="MT447078">
    <property type="protein sequence ID" value="QNS23168.1"/>
    <property type="molecule type" value="Genomic_DNA"/>
</dbReference>
<keyword evidence="4 13" id="KW-0679">Respiratory chain</keyword>
<sequence length="241" mass="27939">MIWLDVPTPWGVRLQDSASPNQEGMHELYDHMMFYLALMLGLVSYMLYMVMVDFKNNKFAYKYLKHGQTLEIMWTMFPAVILLLMAFPSFMLLYLCDEVLTPAMTMKVVGLQWYWKYEYSDFVSEKGETMEFESYMIPEDMLEEGQLRLLDTDTSMVLPVDTHVRFIVTANDVLHSFAVPSLGIKMDATPGRLNQVSALIQRTGVYYGQCSELCGVNHSLMPMKMECVPINEFMEWLSEAE</sequence>
<dbReference type="PANTHER" id="PTHR22888:SF9">
    <property type="entry name" value="CYTOCHROME C OXIDASE SUBUNIT 2"/>
    <property type="match status" value="1"/>
</dbReference>
<evidence type="ECO:0000256" key="11">
    <source>
        <dbReference type="ARBA" id="ARBA00023136"/>
    </source>
</evidence>
<evidence type="ECO:0000256" key="13">
    <source>
        <dbReference type="RuleBase" id="RU000457"/>
    </source>
</evidence>
<keyword evidence="9 14" id="KW-1133">Transmembrane helix</keyword>
<evidence type="ECO:0000259" key="16">
    <source>
        <dbReference type="PROSITE" id="PS50999"/>
    </source>
</evidence>
<comment type="cofactor">
    <cofactor evidence="13">
        <name>Cu cation</name>
        <dbReference type="ChEBI" id="CHEBI:23378"/>
    </cofactor>
    <text evidence="13">Binds a copper A center.</text>
</comment>
<comment type="function">
    <text evidence="13">Component of the cytochrome c oxidase, the last enzyme in the mitochondrial electron transport chain which drives oxidative phosphorylation. The respiratory chain contains 3 multisubunit complexes succinate dehydrogenase (complex II, CII), ubiquinol-cytochrome c oxidoreductase (cytochrome b-c1 complex, complex III, CIII) and cytochrome c oxidase (complex IV, CIV), that cooperate to transfer electrons derived from NADH and succinate to molecular oxygen, creating an electrochemical gradient over the inner membrane that drives transmembrane transport and the ATP synthase. Cytochrome c oxidase is the component of the respiratory chain that catalyzes the reduction of oxygen to water. Electrons originating from reduced cytochrome c in the intermembrane space (IMS) are transferred via the dinuclear copper A center (CU(A)) of subunit 2 and heme A of subunit 1 to the active site in subunit 1, a binuclear center (BNC) formed by heme A3 and copper B (CU(B)). The BNC reduces molecular oxygen to 2 water molecules using 4 electrons from cytochrome c in the IMS and 4 protons from the mitochondrial matrix.</text>
</comment>
<feature type="domain" description="Cytochrome oxidase subunit II copper A binding" evidence="15">
    <location>
        <begin position="101"/>
        <end position="239"/>
    </location>
</feature>
<comment type="subcellular location">
    <subcellularLocation>
        <location evidence="1">Membrane</location>
        <topology evidence="1">Multi-pass membrane protein</topology>
    </subcellularLocation>
    <subcellularLocation>
        <location evidence="13">Mitochondrion inner membrane</location>
        <topology evidence="13">Multi-pass membrane protein</topology>
    </subcellularLocation>
</comment>
<evidence type="ECO:0000313" key="17">
    <source>
        <dbReference type="EMBL" id="QNS23168.1"/>
    </source>
</evidence>
<keyword evidence="10 13" id="KW-0186">Copper</keyword>
<dbReference type="PANTHER" id="PTHR22888">
    <property type="entry name" value="CYTOCHROME C OXIDASE, SUBUNIT II"/>
    <property type="match status" value="1"/>
</dbReference>
<dbReference type="InterPro" id="IPR014222">
    <property type="entry name" value="Cyt_c_oxidase_su2"/>
</dbReference>
<dbReference type="Pfam" id="PF02790">
    <property type="entry name" value="COX2_TM"/>
    <property type="match status" value="1"/>
</dbReference>
<evidence type="ECO:0000256" key="14">
    <source>
        <dbReference type="SAM" id="Phobius"/>
    </source>
</evidence>
<evidence type="ECO:0000256" key="6">
    <source>
        <dbReference type="ARBA" id="ARBA00022723"/>
    </source>
</evidence>
<dbReference type="GO" id="GO:0042773">
    <property type="term" value="P:ATP synthesis coupled electron transport"/>
    <property type="evidence" value="ECO:0007669"/>
    <property type="project" value="TreeGrafter"/>
</dbReference>
<keyword evidence="6 13" id="KW-0479">Metal-binding</keyword>
<dbReference type="GO" id="GO:0016491">
    <property type="term" value="F:oxidoreductase activity"/>
    <property type="evidence" value="ECO:0007669"/>
    <property type="project" value="InterPro"/>
</dbReference>
<evidence type="ECO:0000256" key="12">
    <source>
        <dbReference type="ARBA" id="ARBA00049512"/>
    </source>
</evidence>
<keyword evidence="5 13" id="KW-0812">Transmembrane</keyword>
<dbReference type="Pfam" id="PF00116">
    <property type="entry name" value="COX2"/>
    <property type="match status" value="1"/>
</dbReference>
<proteinExistence type="inferred from homology"/>
<evidence type="ECO:0000256" key="3">
    <source>
        <dbReference type="ARBA" id="ARBA00022448"/>
    </source>
</evidence>
<dbReference type="InterPro" id="IPR045187">
    <property type="entry name" value="CcO_II"/>
</dbReference>
<evidence type="ECO:0000256" key="10">
    <source>
        <dbReference type="ARBA" id="ARBA00023008"/>
    </source>
</evidence>
<dbReference type="InterPro" id="IPR002429">
    <property type="entry name" value="CcO_II-like_C"/>
</dbReference>
<dbReference type="PRINTS" id="PR01166">
    <property type="entry name" value="CYCOXIDASEII"/>
</dbReference>
<keyword evidence="3 13" id="KW-0813">Transport</keyword>
<dbReference type="Gene3D" id="1.10.287.90">
    <property type="match status" value="1"/>
</dbReference>
<dbReference type="AlphaFoldDB" id="A0A7H1CNX2"/>
<dbReference type="Gene3D" id="2.60.40.420">
    <property type="entry name" value="Cupredoxins - blue copper proteins"/>
    <property type="match status" value="1"/>
</dbReference>
<dbReference type="InterPro" id="IPR008972">
    <property type="entry name" value="Cupredoxin"/>
</dbReference>
<keyword evidence="8 13" id="KW-0249">Electron transport</keyword>
<protein>
    <recommendedName>
        <fullName evidence="13">Cytochrome c oxidase subunit 2</fullName>
    </recommendedName>
</protein>
<organism evidence="17">
    <name type="scientific">Metschnikowia colocasiae</name>
    <dbReference type="NCBI Taxonomy" id="473035"/>
    <lineage>
        <taxon>Eukaryota</taxon>
        <taxon>Fungi</taxon>
        <taxon>Dikarya</taxon>
        <taxon>Ascomycota</taxon>
        <taxon>Saccharomycotina</taxon>
        <taxon>Pichiomycetes</taxon>
        <taxon>Metschnikowiaceae</taxon>
        <taxon>Metschnikowia</taxon>
    </lineage>
</organism>
<dbReference type="InterPro" id="IPR036257">
    <property type="entry name" value="Cyt_c_oxidase_su2_TM_sf"/>
</dbReference>
<dbReference type="NCBIfam" id="TIGR02866">
    <property type="entry name" value="CoxB"/>
    <property type="match status" value="1"/>
</dbReference>
<evidence type="ECO:0000256" key="1">
    <source>
        <dbReference type="ARBA" id="ARBA00004141"/>
    </source>
</evidence>
<dbReference type="PROSITE" id="PS00078">
    <property type="entry name" value="COX2"/>
    <property type="match status" value="1"/>
</dbReference>
<feature type="domain" description="Cytochrome oxidase subunit II transmembrane region profile" evidence="16">
    <location>
        <begin position="6"/>
        <end position="100"/>
    </location>
</feature>
<dbReference type="GO" id="GO:0004129">
    <property type="term" value="F:cytochrome-c oxidase activity"/>
    <property type="evidence" value="ECO:0007669"/>
    <property type="project" value="UniProtKB-EC"/>
</dbReference>
<evidence type="ECO:0000256" key="4">
    <source>
        <dbReference type="ARBA" id="ARBA00022660"/>
    </source>
</evidence>
<dbReference type="FunFam" id="2.60.40.420:FF:000001">
    <property type="entry name" value="Cytochrome c oxidase subunit 2"/>
    <property type="match status" value="1"/>
</dbReference>